<dbReference type="PANTHER" id="PTHR33734">
    <property type="entry name" value="LYSM DOMAIN-CONTAINING GPI-ANCHORED PROTEIN 2"/>
    <property type="match status" value="1"/>
</dbReference>
<evidence type="ECO:0000313" key="5">
    <source>
        <dbReference type="Proteomes" id="UP000518887"/>
    </source>
</evidence>
<dbReference type="InterPro" id="IPR016047">
    <property type="entry name" value="M23ase_b-sheet_dom"/>
</dbReference>
<evidence type="ECO:0000256" key="1">
    <source>
        <dbReference type="SAM" id="MobiDB-lite"/>
    </source>
</evidence>
<keyword evidence="2" id="KW-0732">Signal</keyword>
<sequence length="334" mass="34861">MKRSVFKLAFSILILSALSYLYSDTIHEVQTGDTLYSISKKYGLSVTAIQEANGFSDNGIKVGQKIKIPDSSAVSSSSSATVAAPAQAAKTASASTNPPASSVTAAPSSTSKTPSNSDGTYIVQKGETWFGISKKHGISVADLQKLNGVGNDAALKVGQKIKVPGGSKPLQSGTSVASTKSQPAPAKDSKNTKTSAEKVPDLKANDPHNYSNKKADSSLVWPVKTENIVYINGKVGGVSMAAKKDEEVKAIRAGTVMFSGSYRGFGNVVFIQSKTGHIYAYTGLGSIDVSKGDYINYSSEIGTAGIDTYTGKSQISLMVFQNGQPIDPAKAPRG</sequence>
<dbReference type="InterPro" id="IPR011055">
    <property type="entry name" value="Dup_hybrid_motif"/>
</dbReference>
<feature type="domain" description="LysM" evidence="3">
    <location>
        <begin position="25"/>
        <end position="68"/>
    </location>
</feature>
<protein>
    <submittedName>
        <fullName evidence="4">LysM repeat protein</fullName>
    </submittedName>
</protein>
<feature type="compositionally biased region" description="Basic and acidic residues" evidence="1">
    <location>
        <begin position="187"/>
        <end position="206"/>
    </location>
</feature>
<feature type="compositionally biased region" description="Low complexity" evidence="1">
    <location>
        <begin position="90"/>
        <end position="117"/>
    </location>
</feature>
<dbReference type="PANTHER" id="PTHR33734:SF22">
    <property type="entry name" value="MEMBRANE-BOUND LYTIC MUREIN TRANSGLYCOSYLASE D"/>
    <property type="match status" value="1"/>
</dbReference>
<comment type="caution">
    <text evidence="4">The sequence shown here is derived from an EMBL/GenBank/DDBJ whole genome shotgun (WGS) entry which is preliminary data.</text>
</comment>
<feature type="signal peptide" evidence="2">
    <location>
        <begin position="1"/>
        <end position="23"/>
    </location>
</feature>
<evidence type="ECO:0000256" key="2">
    <source>
        <dbReference type="SAM" id="SignalP"/>
    </source>
</evidence>
<dbReference type="SUPFAM" id="SSF54106">
    <property type="entry name" value="LysM domain"/>
    <property type="match status" value="2"/>
</dbReference>
<dbReference type="CDD" id="cd12797">
    <property type="entry name" value="M23_peptidase"/>
    <property type="match status" value="1"/>
</dbReference>
<feature type="compositionally biased region" description="Polar residues" evidence="1">
    <location>
        <begin position="169"/>
        <end position="182"/>
    </location>
</feature>
<proteinExistence type="predicted"/>
<gene>
    <name evidence="4" type="ORF">HNP76_001580</name>
</gene>
<dbReference type="RefSeq" id="WP_184659264.1">
    <property type="nucleotide sequence ID" value="NZ_CP031518.1"/>
</dbReference>
<dbReference type="SMART" id="SM00257">
    <property type="entry name" value="LysM"/>
    <property type="match status" value="2"/>
</dbReference>
<dbReference type="Proteomes" id="UP000518887">
    <property type="component" value="Unassembled WGS sequence"/>
</dbReference>
<evidence type="ECO:0000313" key="4">
    <source>
        <dbReference type="EMBL" id="MBB5226207.1"/>
    </source>
</evidence>
<dbReference type="EMBL" id="JACHFQ010000005">
    <property type="protein sequence ID" value="MBB5226207.1"/>
    <property type="molecule type" value="Genomic_DNA"/>
</dbReference>
<name>A0A7W8G988_9SPIR</name>
<dbReference type="InterPro" id="IPR018392">
    <property type="entry name" value="LysM"/>
</dbReference>
<feature type="chain" id="PRO_5031190441" evidence="2">
    <location>
        <begin position="24"/>
        <end position="334"/>
    </location>
</feature>
<accession>A0A7W8G988</accession>
<feature type="region of interest" description="Disordered" evidence="1">
    <location>
        <begin position="160"/>
        <end position="214"/>
    </location>
</feature>
<feature type="domain" description="LysM" evidence="3">
    <location>
        <begin position="119"/>
        <end position="163"/>
    </location>
</feature>
<dbReference type="GO" id="GO:0008932">
    <property type="term" value="F:lytic endotransglycosylase activity"/>
    <property type="evidence" value="ECO:0007669"/>
    <property type="project" value="TreeGrafter"/>
</dbReference>
<dbReference type="Gene3D" id="3.10.350.10">
    <property type="entry name" value="LysM domain"/>
    <property type="match status" value="2"/>
</dbReference>
<dbReference type="PROSITE" id="PS51782">
    <property type="entry name" value="LYSM"/>
    <property type="match status" value="2"/>
</dbReference>
<feature type="region of interest" description="Disordered" evidence="1">
    <location>
        <begin position="90"/>
        <end position="119"/>
    </location>
</feature>
<reference evidence="4 5" key="1">
    <citation type="submission" date="2020-08" db="EMBL/GenBank/DDBJ databases">
        <title>Genomic Encyclopedia of Type Strains, Phase IV (KMG-IV): sequencing the most valuable type-strain genomes for metagenomic binning, comparative biology and taxonomic classification.</title>
        <authorList>
            <person name="Goeker M."/>
        </authorList>
    </citation>
    <scope>NUCLEOTIDE SEQUENCE [LARGE SCALE GENOMIC DNA]</scope>
    <source>
        <strain evidence="4 5">DSM 103462</strain>
    </source>
</reference>
<dbReference type="Pfam" id="PF01551">
    <property type="entry name" value="Peptidase_M23"/>
    <property type="match status" value="1"/>
</dbReference>
<dbReference type="Gene3D" id="2.70.70.10">
    <property type="entry name" value="Glucose Permease (Domain IIA)"/>
    <property type="match status" value="1"/>
</dbReference>
<dbReference type="Pfam" id="PF01476">
    <property type="entry name" value="LysM"/>
    <property type="match status" value="2"/>
</dbReference>
<dbReference type="SUPFAM" id="SSF51261">
    <property type="entry name" value="Duplicated hybrid motif"/>
    <property type="match status" value="1"/>
</dbReference>
<organism evidence="4 5">
    <name type="scientific">Treponema ruminis</name>
    <dbReference type="NCBI Taxonomy" id="744515"/>
    <lineage>
        <taxon>Bacteria</taxon>
        <taxon>Pseudomonadati</taxon>
        <taxon>Spirochaetota</taxon>
        <taxon>Spirochaetia</taxon>
        <taxon>Spirochaetales</taxon>
        <taxon>Treponemataceae</taxon>
        <taxon>Treponema</taxon>
    </lineage>
</organism>
<dbReference type="AlphaFoldDB" id="A0A7W8G988"/>
<evidence type="ECO:0000259" key="3">
    <source>
        <dbReference type="PROSITE" id="PS51782"/>
    </source>
</evidence>
<dbReference type="CDD" id="cd00118">
    <property type="entry name" value="LysM"/>
    <property type="match status" value="2"/>
</dbReference>
<keyword evidence="5" id="KW-1185">Reference proteome</keyword>
<dbReference type="InterPro" id="IPR036779">
    <property type="entry name" value="LysM_dom_sf"/>
</dbReference>